<evidence type="ECO:0000313" key="4">
    <source>
        <dbReference type="Proteomes" id="UP000502608"/>
    </source>
</evidence>
<feature type="chain" id="PRO_5026261053" evidence="1">
    <location>
        <begin position="27"/>
        <end position="195"/>
    </location>
</feature>
<dbReference type="SUPFAM" id="SSF101874">
    <property type="entry name" value="YceI-like"/>
    <property type="match status" value="1"/>
</dbReference>
<dbReference type="EMBL" id="CP050313">
    <property type="protein sequence ID" value="QIR15180.1"/>
    <property type="molecule type" value="Genomic_DNA"/>
</dbReference>
<proteinExistence type="predicted"/>
<gene>
    <name evidence="3" type="ORF">HBH39_12355</name>
</gene>
<accession>A0A6G9QKT6</accession>
<dbReference type="PANTHER" id="PTHR34406">
    <property type="entry name" value="PROTEIN YCEI"/>
    <property type="match status" value="1"/>
</dbReference>
<protein>
    <submittedName>
        <fullName evidence="3">YceI family protein</fullName>
    </submittedName>
</protein>
<dbReference type="KEGG" id="saes:HBH39_12355"/>
<reference evidence="3 4" key="1">
    <citation type="submission" date="2020-03" db="EMBL/GenBank/DDBJ databases">
        <title>Complete genome sequence of Shewanella sp.</title>
        <authorList>
            <person name="Kim Y.-S."/>
            <person name="Kim S.-J."/>
            <person name="Jung H.-K."/>
            <person name="Kim K.-H."/>
        </authorList>
    </citation>
    <scope>NUCLEOTIDE SEQUENCE [LARGE SCALE GENOMIC DNA]</scope>
    <source>
        <strain evidence="3 4">PN3F2</strain>
    </source>
</reference>
<evidence type="ECO:0000313" key="3">
    <source>
        <dbReference type="EMBL" id="QIR15180.1"/>
    </source>
</evidence>
<dbReference type="PANTHER" id="PTHR34406:SF1">
    <property type="entry name" value="PROTEIN YCEI"/>
    <property type="match status" value="1"/>
</dbReference>
<evidence type="ECO:0000259" key="2">
    <source>
        <dbReference type="SMART" id="SM00867"/>
    </source>
</evidence>
<feature type="domain" description="Lipid/polyisoprenoid-binding YceI-like" evidence="2">
    <location>
        <begin position="28"/>
        <end position="193"/>
    </location>
</feature>
<evidence type="ECO:0000256" key="1">
    <source>
        <dbReference type="SAM" id="SignalP"/>
    </source>
</evidence>
<dbReference type="Proteomes" id="UP000502608">
    <property type="component" value="Chromosome"/>
</dbReference>
<organism evidence="3 4">
    <name type="scientific">Shewanella aestuarii</name>
    <dbReference type="NCBI Taxonomy" id="1028752"/>
    <lineage>
        <taxon>Bacteria</taxon>
        <taxon>Pseudomonadati</taxon>
        <taxon>Pseudomonadota</taxon>
        <taxon>Gammaproteobacteria</taxon>
        <taxon>Alteromonadales</taxon>
        <taxon>Shewanellaceae</taxon>
        <taxon>Shewanella</taxon>
    </lineage>
</organism>
<dbReference type="InterPro" id="IPR036761">
    <property type="entry name" value="TTHA0802/YceI-like_sf"/>
</dbReference>
<name>A0A6G9QKT6_9GAMM</name>
<dbReference type="AlphaFoldDB" id="A0A6G9QKT6"/>
<feature type="signal peptide" evidence="1">
    <location>
        <begin position="1"/>
        <end position="26"/>
    </location>
</feature>
<dbReference type="Gene3D" id="2.40.128.110">
    <property type="entry name" value="Lipid/polyisoprenoid-binding, YceI-like"/>
    <property type="match status" value="1"/>
</dbReference>
<keyword evidence="1" id="KW-0732">Signal</keyword>
<dbReference type="SMART" id="SM00867">
    <property type="entry name" value="YceI"/>
    <property type="match status" value="1"/>
</dbReference>
<dbReference type="Pfam" id="PF04264">
    <property type="entry name" value="YceI"/>
    <property type="match status" value="1"/>
</dbReference>
<sequence>MKKHLIAAAFSTAMLAPAFVTTSVNAADYVIDTQGAHASINFKVNHLGYSFVVGRFNDFSGDFSFDANKLADAKVNVTINTNSVDSNHAERDKHLRSPDFLNTGKYPQASFTSTSVEDKGDGKFVLNGDFTFNGVTKPLAIDAVVIGEGNDPWGSYRAGFTGSTRFKMKDFGVQMDLGPASAYVDLDLVVEGIKK</sequence>
<keyword evidence="4" id="KW-1185">Reference proteome</keyword>
<dbReference type="InterPro" id="IPR007372">
    <property type="entry name" value="Lipid/polyisoprenoid-bd_YceI"/>
</dbReference>
<dbReference type="NCBIfam" id="NF002994">
    <property type="entry name" value="PRK03757.1"/>
    <property type="match status" value="1"/>
</dbReference>
<dbReference type="RefSeq" id="WP_167678707.1">
    <property type="nucleotide sequence ID" value="NZ_CP050313.1"/>
</dbReference>